<evidence type="ECO:0000313" key="1">
    <source>
        <dbReference type="EMBL" id="GGB60971.1"/>
    </source>
</evidence>
<comment type="caution">
    <text evidence="1">The sequence shown here is derived from an EMBL/GenBank/DDBJ whole genome shotgun (WGS) entry which is preliminary data.</text>
</comment>
<dbReference type="Pfam" id="PF11155">
    <property type="entry name" value="DUF2935"/>
    <property type="match status" value="2"/>
</dbReference>
<dbReference type="RefSeq" id="WP_188725857.1">
    <property type="nucleotide sequence ID" value="NZ_BMJD01000063.1"/>
</dbReference>
<dbReference type="EMBL" id="BMJD01000063">
    <property type="protein sequence ID" value="GGB60971.1"/>
    <property type="molecule type" value="Genomic_DNA"/>
</dbReference>
<proteinExistence type="predicted"/>
<evidence type="ECO:0008006" key="3">
    <source>
        <dbReference type="Google" id="ProtNLM"/>
    </source>
</evidence>
<dbReference type="Gene3D" id="1.20.1260.120">
    <property type="entry name" value="Protein of unknown function DUF2935"/>
    <property type="match status" value="1"/>
</dbReference>
<gene>
    <name evidence="1" type="ORF">GCM10011409_42850</name>
</gene>
<organism evidence="1 2">
    <name type="scientific">Lentibacillus populi</name>
    <dbReference type="NCBI Taxonomy" id="1827502"/>
    <lineage>
        <taxon>Bacteria</taxon>
        <taxon>Bacillati</taxon>
        <taxon>Bacillota</taxon>
        <taxon>Bacilli</taxon>
        <taxon>Bacillales</taxon>
        <taxon>Bacillaceae</taxon>
        <taxon>Lentibacillus</taxon>
    </lineage>
</organism>
<name>A0A9W5U1L3_9BACI</name>
<dbReference type="InterPro" id="IPR021328">
    <property type="entry name" value="CotB-like"/>
</dbReference>
<accession>A0A9W5U1L3</accession>
<keyword evidence="2" id="KW-1185">Reference proteome</keyword>
<evidence type="ECO:0000313" key="2">
    <source>
        <dbReference type="Proteomes" id="UP000621492"/>
    </source>
</evidence>
<reference evidence="1" key="1">
    <citation type="journal article" date="2014" name="Int. J. Syst. Evol. Microbiol.">
        <title>Complete genome sequence of Corynebacterium casei LMG S-19264T (=DSM 44701T), isolated from a smear-ripened cheese.</title>
        <authorList>
            <consortium name="US DOE Joint Genome Institute (JGI-PGF)"/>
            <person name="Walter F."/>
            <person name="Albersmeier A."/>
            <person name="Kalinowski J."/>
            <person name="Ruckert C."/>
        </authorList>
    </citation>
    <scope>NUCLEOTIDE SEQUENCE</scope>
    <source>
        <strain evidence="1">CGMCC 1.15454</strain>
    </source>
</reference>
<sequence>MADYLQSAAFEHQFWLQVLRDHSRFIHDSLYPSKKQDIETANHFIHHFDHLLNQSRSLNETNAISLAEAAEDAAEQLKEFKLSIIRRHLTSNFGIHLTPTFINHMVNELEEYQLVLRYLKKGEIPPIFHELHHHLLWLMDASGHAGAINDRMDGVEKRLKEKSHTFTKHFDQFYLKAVDLTGFLRANIETFPALKRFNSDVEIEMNLFRTFLHELEEMELSDQVLGTFSALMADHMAREECYYLIKLAGSANTETPNCDPTKPRVKDPG</sequence>
<protein>
    <recommendedName>
        <fullName evidence="3">DUF2935 domain-containing protein</fullName>
    </recommendedName>
</protein>
<dbReference type="SUPFAM" id="SSF158430">
    <property type="entry name" value="Bacillus cereus metalloprotein-like"/>
    <property type="match status" value="2"/>
</dbReference>
<dbReference type="Proteomes" id="UP000621492">
    <property type="component" value="Unassembled WGS sequence"/>
</dbReference>
<reference evidence="1" key="2">
    <citation type="submission" date="2020-09" db="EMBL/GenBank/DDBJ databases">
        <authorList>
            <person name="Sun Q."/>
            <person name="Zhou Y."/>
        </authorList>
    </citation>
    <scope>NUCLEOTIDE SEQUENCE</scope>
    <source>
        <strain evidence="1">CGMCC 1.15454</strain>
    </source>
</reference>
<dbReference type="AlphaFoldDB" id="A0A9W5U1L3"/>